<comment type="caution">
    <text evidence="2">The sequence shown here is derived from an EMBL/GenBank/DDBJ whole genome shotgun (WGS) entry which is preliminary data.</text>
</comment>
<reference evidence="2 3" key="1">
    <citation type="submission" date="2023-08" db="EMBL/GenBank/DDBJ databases">
        <title>Black Yeasts Isolated from many extreme environments.</title>
        <authorList>
            <person name="Coleine C."/>
            <person name="Stajich J.E."/>
            <person name="Selbmann L."/>
        </authorList>
    </citation>
    <scope>NUCLEOTIDE SEQUENCE [LARGE SCALE GENOMIC DNA]</scope>
    <source>
        <strain evidence="2 3">CCFEE 536</strain>
    </source>
</reference>
<protein>
    <submittedName>
        <fullName evidence="2">Uncharacterized protein</fullName>
    </submittedName>
</protein>
<feature type="compositionally biased region" description="Pro residues" evidence="1">
    <location>
        <begin position="83"/>
        <end position="93"/>
    </location>
</feature>
<feature type="compositionally biased region" description="Low complexity" evidence="1">
    <location>
        <begin position="17"/>
        <end position="27"/>
    </location>
</feature>
<evidence type="ECO:0000313" key="3">
    <source>
        <dbReference type="Proteomes" id="UP001357485"/>
    </source>
</evidence>
<accession>A0ABR0IU87</accession>
<dbReference type="Proteomes" id="UP001357485">
    <property type="component" value="Unassembled WGS sequence"/>
</dbReference>
<feature type="non-terminal residue" evidence="2">
    <location>
        <position position="1"/>
    </location>
</feature>
<feature type="region of interest" description="Disordered" evidence="1">
    <location>
        <begin position="75"/>
        <end position="100"/>
    </location>
</feature>
<feature type="compositionally biased region" description="Pro residues" evidence="1">
    <location>
        <begin position="40"/>
        <end position="50"/>
    </location>
</feature>
<sequence length="132" mass="13696">GGGSLPSHPAFRAAIPSSSNRRGSLSRGHVRRISPNDVQIPPPHYSPPPITASIDGTLRDSQVIIVEPEDPPPILAELQHLAGPPPPPPPPSMFNPGHAASGGLSVINIAIEETSPMIVEVPPTERATTASP</sequence>
<dbReference type="EMBL" id="JAVRRA010028226">
    <property type="protein sequence ID" value="KAK5044425.1"/>
    <property type="molecule type" value="Genomic_DNA"/>
</dbReference>
<feature type="region of interest" description="Disordered" evidence="1">
    <location>
        <begin position="1"/>
        <end position="50"/>
    </location>
</feature>
<keyword evidence="3" id="KW-1185">Reference proteome</keyword>
<evidence type="ECO:0000313" key="2">
    <source>
        <dbReference type="EMBL" id="KAK5044425.1"/>
    </source>
</evidence>
<feature type="non-terminal residue" evidence="2">
    <location>
        <position position="132"/>
    </location>
</feature>
<name>A0ABR0IU87_9PEZI</name>
<organism evidence="2 3">
    <name type="scientific">Cryomyces antarcticus</name>
    <dbReference type="NCBI Taxonomy" id="329879"/>
    <lineage>
        <taxon>Eukaryota</taxon>
        <taxon>Fungi</taxon>
        <taxon>Dikarya</taxon>
        <taxon>Ascomycota</taxon>
        <taxon>Pezizomycotina</taxon>
        <taxon>Dothideomycetes</taxon>
        <taxon>Dothideomycetes incertae sedis</taxon>
        <taxon>Cryomyces</taxon>
    </lineage>
</organism>
<gene>
    <name evidence="2" type="ORF">LTR16_011537</name>
</gene>
<evidence type="ECO:0000256" key="1">
    <source>
        <dbReference type="SAM" id="MobiDB-lite"/>
    </source>
</evidence>
<proteinExistence type="predicted"/>